<accession>E2PTY8</accession>
<gene>
    <name evidence="1" type="ORF">PSSM4_041.1</name>
</gene>
<name>E2PTY8_BPPRS</name>
<dbReference type="Proteomes" id="UP000000915">
    <property type="component" value="Segment"/>
</dbReference>
<proteinExistence type="predicted"/>
<dbReference type="GeneID" id="10021832"/>
<dbReference type="KEGG" id="vg:10021832"/>
<organismHost>
    <name type="scientific">Prochlorococcus</name>
    <dbReference type="NCBI Taxonomy" id="1218"/>
</organismHost>
<reference evidence="1 2" key="2">
    <citation type="journal article" date="2010" name="Environ. Microbiol.">
        <title>Genomic analysis of oceanic cyanobacterial myoviruses compared with T4-like myoviruses from diverse hosts and environments.</title>
        <authorList>
            <person name="Sullivan M.B."/>
            <person name="Huang K.H."/>
            <person name="Ignacio-Espinoza J.C."/>
            <person name="Berlin A.M."/>
            <person name="Kelly L."/>
            <person name="Weigele P.R."/>
            <person name="DeFrancesco A.S."/>
            <person name="Kern S.E."/>
            <person name="Thompson L.R."/>
            <person name="Young S."/>
            <person name="Yandava C."/>
            <person name="Fu R."/>
            <person name="Krastins B."/>
            <person name="Chase M."/>
            <person name="Sarracino D."/>
            <person name="Osburne M.S."/>
            <person name="Henn M.R."/>
            <person name="Chisholm S.W."/>
        </authorList>
    </citation>
    <scope>NUCLEOTIDE SEQUENCE [LARGE SCALE GENOMIC DNA]</scope>
</reference>
<dbReference type="EMBL" id="AY940168">
    <property type="protein sequence ID" value="ADK66284.1"/>
    <property type="molecule type" value="Genomic_DNA"/>
</dbReference>
<organism evidence="1 2">
    <name type="scientific">Prochlorococcus phage P-SSM4</name>
    <dbReference type="NCBI Taxonomy" id="268747"/>
    <lineage>
        <taxon>Viruses</taxon>
        <taxon>Duplodnaviria</taxon>
        <taxon>Heunggongvirae</taxon>
        <taxon>Uroviricota</taxon>
        <taxon>Caudoviricetes</taxon>
        <taxon>Pantevenvirales</taxon>
        <taxon>Kyanoviridae</taxon>
        <taxon>Ronodorvirus</taxon>
        <taxon>Ronodorvirus ssm4</taxon>
    </lineage>
</organism>
<sequence length="66" mass="7849">MTIIHSAILDHEQKLIVKDSLIMYVCQLQKQYFRDGAIPFNEYEKKMKDIDLICEALNLKDLYKQT</sequence>
<dbReference type="RefSeq" id="YP_004030762.1">
    <property type="nucleotide sequence ID" value="NC_006884.2"/>
</dbReference>
<evidence type="ECO:0000313" key="1">
    <source>
        <dbReference type="EMBL" id="ADK66284.1"/>
    </source>
</evidence>
<evidence type="ECO:0000313" key="2">
    <source>
        <dbReference type="Proteomes" id="UP000000915"/>
    </source>
</evidence>
<dbReference type="OrthoDB" id="25774at10239"/>
<keyword evidence="2" id="KW-1185">Reference proteome</keyword>
<protein>
    <submittedName>
        <fullName evidence="1">Uncharacterized protein</fullName>
    </submittedName>
</protein>
<reference evidence="1 2" key="1">
    <citation type="journal article" date="2005" name="PLoS Biol.">
        <title>Three Prochlorococcus cyanophage genomes: signature features and ecological interpretations.</title>
        <authorList>
            <person name="Sullivan M.B."/>
            <person name="Coleman M.L."/>
            <person name="Weigele P."/>
            <person name="Rohwer F."/>
            <person name="Chisholm S.W."/>
        </authorList>
    </citation>
    <scope>NUCLEOTIDE SEQUENCE</scope>
</reference>